<proteinExistence type="predicted"/>
<feature type="compositionally biased region" description="Basic and acidic residues" evidence="1">
    <location>
        <begin position="145"/>
        <end position="155"/>
    </location>
</feature>
<evidence type="ECO:0000256" key="1">
    <source>
        <dbReference type="SAM" id="MobiDB-lite"/>
    </source>
</evidence>
<evidence type="ECO:0000313" key="2">
    <source>
        <dbReference type="EMBL" id="KAJ8406327.1"/>
    </source>
</evidence>
<dbReference type="EMBL" id="JAINUG010000044">
    <property type="protein sequence ID" value="KAJ8406327.1"/>
    <property type="molecule type" value="Genomic_DNA"/>
</dbReference>
<keyword evidence="3" id="KW-1185">Reference proteome</keyword>
<accession>A0AAD7SQL8</accession>
<feature type="compositionally biased region" description="Basic and acidic residues" evidence="1">
    <location>
        <begin position="1"/>
        <end position="10"/>
    </location>
</feature>
<evidence type="ECO:0000313" key="3">
    <source>
        <dbReference type="Proteomes" id="UP001221898"/>
    </source>
</evidence>
<reference evidence="2" key="1">
    <citation type="journal article" date="2023" name="Science">
        <title>Genome structures resolve the early diversification of teleost fishes.</title>
        <authorList>
            <person name="Parey E."/>
            <person name="Louis A."/>
            <person name="Montfort J."/>
            <person name="Bouchez O."/>
            <person name="Roques C."/>
            <person name="Iampietro C."/>
            <person name="Lluch J."/>
            <person name="Castinel A."/>
            <person name="Donnadieu C."/>
            <person name="Desvignes T."/>
            <person name="Floi Bucao C."/>
            <person name="Jouanno E."/>
            <person name="Wen M."/>
            <person name="Mejri S."/>
            <person name="Dirks R."/>
            <person name="Jansen H."/>
            <person name="Henkel C."/>
            <person name="Chen W.J."/>
            <person name="Zahm M."/>
            <person name="Cabau C."/>
            <person name="Klopp C."/>
            <person name="Thompson A.W."/>
            <person name="Robinson-Rechavi M."/>
            <person name="Braasch I."/>
            <person name="Lecointre G."/>
            <person name="Bobe J."/>
            <person name="Postlethwait J.H."/>
            <person name="Berthelot C."/>
            <person name="Roest Crollius H."/>
            <person name="Guiguen Y."/>
        </authorList>
    </citation>
    <scope>NUCLEOTIDE SEQUENCE</scope>
    <source>
        <strain evidence="2">NC1722</strain>
    </source>
</reference>
<sequence length="179" mass="18877">MAPTASRDELPAAVGPVTRERRPAYTTHAAHSVAMAPTASRGQALDSWLLTAPRCRLTAYIPACPGAGPHSPSSSSLSSGAAGFSPRISVSNYPERQSPLGAIAGCKYKRGAARGTATRRPWLIRSASPPARREGEEVPPGSIEPRGERRVERRSRAAMVSGRIFRAPVSPGAGGDRRD</sequence>
<dbReference type="Proteomes" id="UP001221898">
    <property type="component" value="Unassembled WGS sequence"/>
</dbReference>
<name>A0AAD7SQL8_9TELE</name>
<gene>
    <name evidence="2" type="ORF">AAFF_G00305580</name>
</gene>
<protein>
    <submittedName>
        <fullName evidence="2">Uncharacterized protein</fullName>
    </submittedName>
</protein>
<feature type="region of interest" description="Disordered" evidence="1">
    <location>
        <begin position="125"/>
        <end position="179"/>
    </location>
</feature>
<organism evidence="2 3">
    <name type="scientific">Aldrovandia affinis</name>
    <dbReference type="NCBI Taxonomy" id="143900"/>
    <lineage>
        <taxon>Eukaryota</taxon>
        <taxon>Metazoa</taxon>
        <taxon>Chordata</taxon>
        <taxon>Craniata</taxon>
        <taxon>Vertebrata</taxon>
        <taxon>Euteleostomi</taxon>
        <taxon>Actinopterygii</taxon>
        <taxon>Neopterygii</taxon>
        <taxon>Teleostei</taxon>
        <taxon>Notacanthiformes</taxon>
        <taxon>Halosauridae</taxon>
        <taxon>Aldrovandia</taxon>
    </lineage>
</organism>
<feature type="region of interest" description="Disordered" evidence="1">
    <location>
        <begin position="1"/>
        <end position="40"/>
    </location>
</feature>
<comment type="caution">
    <text evidence="2">The sequence shown here is derived from an EMBL/GenBank/DDBJ whole genome shotgun (WGS) entry which is preliminary data.</text>
</comment>
<dbReference type="AlphaFoldDB" id="A0AAD7SQL8"/>